<proteinExistence type="predicted"/>
<dbReference type="HOGENOM" id="CLU_868317_0_0_6"/>
<dbReference type="STRING" id="351348.Maqu_1459"/>
<reference evidence="2" key="1">
    <citation type="journal article" date="2011" name="Appl. Environ. Microbiol.">
        <title>Genomic potential of Marinobacter aquaeolei, a biogeochemical 'opportunitroph'.</title>
        <authorList>
            <person name="Singer E."/>
            <person name="Webb E.A."/>
            <person name="Nelson W.C."/>
            <person name="Heidelberg J.F."/>
            <person name="Ivanova N."/>
            <person name="Pati A."/>
            <person name="Edwards K.J."/>
        </authorList>
    </citation>
    <scope>NUCLEOTIDE SEQUENCE [LARGE SCALE GENOMIC DNA]</scope>
    <source>
        <strain evidence="2">ATCC 700491 / DSM 11845 / VT8</strain>
    </source>
</reference>
<dbReference type="EMBL" id="CP000514">
    <property type="protein sequence ID" value="ABM18544.1"/>
    <property type="molecule type" value="Genomic_DNA"/>
</dbReference>
<sequence length="318" mass="36945">MGIRMFFVLNELSLDDQYLSEDDFKRDLKYIMKARQGYPSFASSLYCSRLLPERVAARGQTFREIVQKDRSLTRLVLEWINKKGPFFQSGENEVEFYWSIDSDIEVTYSGAGEACRIMDSGRESSCISFPNGGFDYSPVKVFRDYNPSDSLSVANHWKLENIDELARKTLPKPFNWQELQSYCMQSFANLEIIGSSFDGAKSHPYSDLLAVKITRLLHILDDYVDSLDSDGSHSDRSDQIIDNYFTGDRCLFSDESEQNKKRFERRLTFRDTKNTGKEVFCPWHGKISHGIFRIHFEWPLGEKRKLGVYYIGPKLTKH</sequence>
<dbReference type="eggNOG" id="ENOG5032JRR">
    <property type="taxonomic scope" value="Bacteria"/>
</dbReference>
<gene>
    <name evidence="1" type="ordered locus">Maqu_1459</name>
</gene>
<evidence type="ECO:0000313" key="2">
    <source>
        <dbReference type="Proteomes" id="UP000000998"/>
    </source>
</evidence>
<organism evidence="1 2">
    <name type="scientific">Marinobacter nauticus (strain ATCC 700491 / DSM 11845 / VT8)</name>
    <name type="common">Marinobacter aquaeolei</name>
    <dbReference type="NCBI Taxonomy" id="351348"/>
    <lineage>
        <taxon>Bacteria</taxon>
        <taxon>Pseudomonadati</taxon>
        <taxon>Pseudomonadota</taxon>
        <taxon>Gammaproteobacteria</taxon>
        <taxon>Pseudomonadales</taxon>
        <taxon>Marinobacteraceae</taxon>
        <taxon>Marinobacter</taxon>
    </lineage>
</organism>
<dbReference type="AlphaFoldDB" id="A1U0M5"/>
<dbReference type="KEGG" id="maq:Maqu_1459"/>
<evidence type="ECO:0000313" key="1">
    <source>
        <dbReference type="EMBL" id="ABM18544.1"/>
    </source>
</evidence>
<protein>
    <submittedName>
        <fullName evidence="1">Uncharacterized protein</fullName>
    </submittedName>
</protein>
<dbReference type="Proteomes" id="UP000000998">
    <property type="component" value="Chromosome"/>
</dbReference>
<accession>A1U0M5</accession>
<name>A1U0M5_MARN8</name>